<keyword evidence="8" id="KW-1185">Reference proteome</keyword>
<gene>
    <name evidence="7" type="ORF">LC586_31755</name>
</gene>
<evidence type="ECO:0000256" key="3">
    <source>
        <dbReference type="ARBA" id="ARBA00023082"/>
    </source>
</evidence>
<dbReference type="SUPFAM" id="SSF88659">
    <property type="entry name" value="Sigma3 and sigma4 domains of RNA polymerase sigma factors"/>
    <property type="match status" value="1"/>
</dbReference>
<dbReference type="Pfam" id="PF04542">
    <property type="entry name" value="Sigma70_r2"/>
    <property type="match status" value="1"/>
</dbReference>
<dbReference type="InterPro" id="IPR039425">
    <property type="entry name" value="RNA_pol_sigma-70-like"/>
</dbReference>
<evidence type="ECO:0000256" key="2">
    <source>
        <dbReference type="ARBA" id="ARBA00023015"/>
    </source>
</evidence>
<dbReference type="PANTHER" id="PTHR43133">
    <property type="entry name" value="RNA POLYMERASE ECF-TYPE SIGMA FACTO"/>
    <property type="match status" value="1"/>
</dbReference>
<evidence type="ECO:0000256" key="4">
    <source>
        <dbReference type="ARBA" id="ARBA00023163"/>
    </source>
</evidence>
<evidence type="ECO:0000259" key="6">
    <source>
        <dbReference type="Pfam" id="PF08281"/>
    </source>
</evidence>
<dbReference type="Gene3D" id="1.10.10.10">
    <property type="entry name" value="Winged helix-like DNA-binding domain superfamily/Winged helix DNA-binding domain"/>
    <property type="match status" value="1"/>
</dbReference>
<dbReference type="InterPro" id="IPR007627">
    <property type="entry name" value="RNA_pol_sigma70_r2"/>
</dbReference>
<dbReference type="InterPro" id="IPR013325">
    <property type="entry name" value="RNA_pol_sigma_r2"/>
</dbReference>
<keyword evidence="4" id="KW-0804">Transcription</keyword>
<dbReference type="InterPro" id="IPR014284">
    <property type="entry name" value="RNA_pol_sigma-70_dom"/>
</dbReference>
<evidence type="ECO:0000256" key="1">
    <source>
        <dbReference type="ARBA" id="ARBA00010641"/>
    </source>
</evidence>
<evidence type="ECO:0000259" key="5">
    <source>
        <dbReference type="Pfam" id="PF04542"/>
    </source>
</evidence>
<accession>A0ABS8IHF7</accession>
<dbReference type="Gene3D" id="1.10.1740.10">
    <property type="match status" value="1"/>
</dbReference>
<sequence length="404" mass="45779">MSNYQSVVVSATPCLRNNYEHEDSEKRFWQQWQQYRDYLYRCCLKWMGGNLTDADDALSRAMLKAWEKVQKYAGEIANFKAWLTRLTHNLCVDIHRERDRSANRVENIEVYASVEEQGLITLDDTPEIAMETHEKTIVIRRAIDNLPTRLRETFILHFYQELSYPEIAQQQDISYQNVCKRISQARAILREELRGYFIAEDATDTDLLVTPILAATESAIGEMSQGNAGVEPIVGEMVTLSVAVEEVESVVGEESIEVALSMQLGDSAPVAAPCDIMSVQITVITTVRAASPLGEGKQSQKPCDCVVSLRSTCNDILRVIYRTSYDGKLEVNRDGCRCVEAVLCERQPALILALTQFDEETGSWGNSCLTVLLMQQQSEAGKGWVEFLLPSRSPPWYRLSYWDF</sequence>
<dbReference type="InterPro" id="IPR013249">
    <property type="entry name" value="RNA_pol_sigma70_r4_t2"/>
</dbReference>
<organism evidence="7 8">
    <name type="scientific">Nostoc favosum CHAB5714</name>
    <dbReference type="NCBI Taxonomy" id="2780399"/>
    <lineage>
        <taxon>Bacteria</taxon>
        <taxon>Bacillati</taxon>
        <taxon>Cyanobacteriota</taxon>
        <taxon>Cyanophyceae</taxon>
        <taxon>Nostocales</taxon>
        <taxon>Nostocaceae</taxon>
        <taxon>Nostoc</taxon>
        <taxon>Nostoc favosum</taxon>
    </lineage>
</organism>
<keyword evidence="3" id="KW-0731">Sigma factor</keyword>
<dbReference type="PANTHER" id="PTHR43133:SF51">
    <property type="entry name" value="RNA POLYMERASE SIGMA FACTOR"/>
    <property type="match status" value="1"/>
</dbReference>
<comment type="similarity">
    <text evidence="1">Belongs to the sigma-70 factor family. ECF subfamily.</text>
</comment>
<keyword evidence="2" id="KW-0805">Transcription regulation</keyword>
<proteinExistence type="inferred from homology"/>
<dbReference type="SUPFAM" id="SSF88946">
    <property type="entry name" value="Sigma2 domain of RNA polymerase sigma factors"/>
    <property type="match status" value="1"/>
</dbReference>
<dbReference type="RefSeq" id="WP_229489400.1">
    <property type="nucleotide sequence ID" value="NZ_JAIVFQ010000086.1"/>
</dbReference>
<name>A0ABS8IHF7_9NOSO</name>
<dbReference type="InterPro" id="IPR013324">
    <property type="entry name" value="RNA_pol_sigma_r3/r4-like"/>
</dbReference>
<feature type="domain" description="RNA polymerase sigma-70 region 2" evidence="5">
    <location>
        <begin position="33"/>
        <end position="100"/>
    </location>
</feature>
<dbReference type="NCBIfam" id="TIGR02937">
    <property type="entry name" value="sigma70-ECF"/>
    <property type="match status" value="1"/>
</dbReference>
<feature type="domain" description="RNA polymerase sigma factor 70 region 4 type 2" evidence="6">
    <location>
        <begin position="139"/>
        <end position="187"/>
    </location>
</feature>
<dbReference type="EMBL" id="JAIVFQ010000086">
    <property type="protein sequence ID" value="MCC5603627.1"/>
    <property type="molecule type" value="Genomic_DNA"/>
</dbReference>
<comment type="caution">
    <text evidence="7">The sequence shown here is derived from an EMBL/GenBank/DDBJ whole genome shotgun (WGS) entry which is preliminary data.</text>
</comment>
<dbReference type="InterPro" id="IPR036388">
    <property type="entry name" value="WH-like_DNA-bd_sf"/>
</dbReference>
<dbReference type="CDD" id="cd06171">
    <property type="entry name" value="Sigma70_r4"/>
    <property type="match status" value="1"/>
</dbReference>
<dbReference type="Pfam" id="PF08281">
    <property type="entry name" value="Sigma70_r4_2"/>
    <property type="match status" value="1"/>
</dbReference>
<reference evidence="7 8" key="1">
    <citation type="journal article" date="2021" name="Microorganisms">
        <title>Genome Evolution of Filamentous Cyanobacterium Nostoc Species: From Facultative Symbiosis to Free Living.</title>
        <authorList>
            <person name="Huo D."/>
            <person name="Li H."/>
            <person name="Cai F."/>
            <person name="Guo X."/>
            <person name="Qiao Z."/>
            <person name="Wang W."/>
            <person name="Yu G."/>
            <person name="Li R."/>
        </authorList>
    </citation>
    <scope>NUCLEOTIDE SEQUENCE [LARGE SCALE GENOMIC DNA]</scope>
    <source>
        <strain evidence="7 8">CHAB 5714</strain>
    </source>
</reference>
<protein>
    <submittedName>
        <fullName evidence="7">Sigma-70 family RNA polymerase sigma factor</fullName>
    </submittedName>
</protein>
<evidence type="ECO:0000313" key="8">
    <source>
        <dbReference type="Proteomes" id="UP001199525"/>
    </source>
</evidence>
<dbReference type="Proteomes" id="UP001199525">
    <property type="component" value="Unassembled WGS sequence"/>
</dbReference>
<evidence type="ECO:0000313" key="7">
    <source>
        <dbReference type="EMBL" id="MCC5603627.1"/>
    </source>
</evidence>